<protein>
    <submittedName>
        <fullName evidence="3">Membrane protease YdiL (CAAX protease family)</fullName>
    </submittedName>
</protein>
<keyword evidence="4" id="KW-1185">Reference proteome</keyword>
<sequence>MSTRIITRNRVSLRWAEMIALFVGTPLVLAFLLPPTMMFTVLGVTTFAGIVLLHITPGFSWAELNRGQFDWRALALLGASTVVTSAIAVMVLMPENALILPRTQTGLWLMIMLLYPLVSALPQEVIFRPLFFRRYGDLMPAGSLIWVNAALFSLAHLMYWDALVLAMTFCGGLAFAWAYHVRGSFWLAVVMHAVAGQIVFTSGLGRLFYSGAV</sequence>
<feature type="transmembrane region" description="Helical" evidence="1">
    <location>
        <begin position="186"/>
        <end position="209"/>
    </location>
</feature>
<keyword evidence="1" id="KW-0472">Membrane</keyword>
<keyword evidence="3" id="KW-0645">Protease</keyword>
<keyword evidence="1" id="KW-0812">Transmembrane</keyword>
<dbReference type="GO" id="GO:0004175">
    <property type="term" value="F:endopeptidase activity"/>
    <property type="evidence" value="ECO:0007669"/>
    <property type="project" value="UniProtKB-ARBA"/>
</dbReference>
<feature type="transmembrane region" description="Helical" evidence="1">
    <location>
        <begin position="73"/>
        <end position="93"/>
    </location>
</feature>
<organism evidence="3 4">
    <name type="scientific">Rubricella aquisinus</name>
    <dbReference type="NCBI Taxonomy" id="2028108"/>
    <lineage>
        <taxon>Bacteria</taxon>
        <taxon>Pseudomonadati</taxon>
        <taxon>Pseudomonadota</taxon>
        <taxon>Alphaproteobacteria</taxon>
        <taxon>Rhodobacterales</taxon>
        <taxon>Paracoccaceae</taxon>
        <taxon>Rubricella</taxon>
    </lineage>
</organism>
<gene>
    <name evidence="3" type="ORF">FHS89_002848</name>
</gene>
<dbReference type="InterPro" id="IPR003675">
    <property type="entry name" value="Rce1/LyrA-like_dom"/>
</dbReference>
<reference evidence="3 4" key="1">
    <citation type="submission" date="2020-08" db="EMBL/GenBank/DDBJ databases">
        <title>Genomic Encyclopedia of Type Strains, Phase IV (KMG-IV): sequencing the most valuable type-strain genomes for metagenomic binning, comparative biology and taxonomic classification.</title>
        <authorList>
            <person name="Goeker M."/>
        </authorList>
    </citation>
    <scope>NUCLEOTIDE SEQUENCE [LARGE SCALE GENOMIC DNA]</scope>
    <source>
        <strain evidence="3 4">DSM 103377</strain>
    </source>
</reference>
<dbReference type="Pfam" id="PF02517">
    <property type="entry name" value="Rce1-like"/>
    <property type="match status" value="1"/>
</dbReference>
<proteinExistence type="predicted"/>
<evidence type="ECO:0000256" key="1">
    <source>
        <dbReference type="SAM" id="Phobius"/>
    </source>
</evidence>
<dbReference type="EMBL" id="JACIJS010000009">
    <property type="protein sequence ID" value="MBB5516806.1"/>
    <property type="molecule type" value="Genomic_DNA"/>
</dbReference>
<feature type="transmembrane region" description="Helical" evidence="1">
    <location>
        <begin position="39"/>
        <end position="61"/>
    </location>
</feature>
<accession>A0A840X4S8</accession>
<keyword evidence="3" id="KW-0378">Hydrolase</keyword>
<name>A0A840X4S8_9RHOB</name>
<dbReference type="GO" id="GO:0080120">
    <property type="term" value="P:CAAX-box protein maturation"/>
    <property type="evidence" value="ECO:0007669"/>
    <property type="project" value="UniProtKB-ARBA"/>
</dbReference>
<dbReference type="GO" id="GO:0006508">
    <property type="term" value="P:proteolysis"/>
    <property type="evidence" value="ECO:0007669"/>
    <property type="project" value="UniProtKB-KW"/>
</dbReference>
<feature type="transmembrane region" description="Helical" evidence="1">
    <location>
        <begin position="12"/>
        <end position="33"/>
    </location>
</feature>
<dbReference type="Proteomes" id="UP000553766">
    <property type="component" value="Unassembled WGS sequence"/>
</dbReference>
<dbReference type="RefSeq" id="WP_184012766.1">
    <property type="nucleotide sequence ID" value="NZ_JACIJS010000009.1"/>
</dbReference>
<keyword evidence="1" id="KW-1133">Transmembrane helix</keyword>
<evidence type="ECO:0000313" key="3">
    <source>
        <dbReference type="EMBL" id="MBB5516806.1"/>
    </source>
</evidence>
<comment type="caution">
    <text evidence="3">The sequence shown here is derived from an EMBL/GenBank/DDBJ whole genome shotgun (WGS) entry which is preliminary data.</text>
</comment>
<feature type="transmembrane region" description="Helical" evidence="1">
    <location>
        <begin position="162"/>
        <end position="179"/>
    </location>
</feature>
<feature type="domain" description="CAAX prenyl protease 2/Lysostaphin resistance protein A-like" evidence="2">
    <location>
        <begin position="108"/>
        <end position="194"/>
    </location>
</feature>
<evidence type="ECO:0000313" key="4">
    <source>
        <dbReference type="Proteomes" id="UP000553766"/>
    </source>
</evidence>
<feature type="transmembrane region" description="Helical" evidence="1">
    <location>
        <begin position="105"/>
        <end position="126"/>
    </location>
</feature>
<evidence type="ECO:0000259" key="2">
    <source>
        <dbReference type="Pfam" id="PF02517"/>
    </source>
</evidence>
<dbReference type="AlphaFoldDB" id="A0A840X4S8"/>